<keyword evidence="1" id="KW-1133">Transmembrane helix</keyword>
<keyword evidence="1" id="KW-0472">Membrane</keyword>
<evidence type="ECO:0000313" key="2">
    <source>
        <dbReference type="EMBL" id="EOH94289.1"/>
    </source>
</evidence>
<dbReference type="RefSeq" id="WP_010757015.1">
    <property type="nucleotide sequence ID" value="NZ_ASWD01000001.1"/>
</dbReference>
<dbReference type="PANTHER" id="PTHR41771:SF1">
    <property type="entry name" value="MEMBRANE PROTEIN"/>
    <property type="match status" value="1"/>
</dbReference>
<dbReference type="AlphaFoldDB" id="R2T1Z6"/>
<dbReference type="PIRSF" id="PIRSF031503">
    <property type="entry name" value="UCP031503_mp"/>
    <property type="match status" value="1"/>
</dbReference>
<evidence type="ECO:0000313" key="3">
    <source>
        <dbReference type="Proteomes" id="UP000013782"/>
    </source>
</evidence>
<sequence>MNVLVILTVILMGLMILVFKKSAVYMITGTFINFFLFVLLLFLLSRGYPVYLVTFAIFLGVASVTLFYINDVNAKTKAAFLCVILFLTIFTVVMLPVIQVFKVHGFALEELEELQMMDFSVAVPFSALNTSIILMSFSGAVIDSSMAVSSSTYEIYRFGDKRSLQALMRSSMTVVQEIFSSTINTLLFAFMGSSLALIIWLQDLKYSFLDIINSKAFVGELLISILSGIAAVVILPMTSAIASYLFYNRRFEEGRKDNLE</sequence>
<keyword evidence="3" id="KW-1185">Reference proteome</keyword>
<evidence type="ECO:0008006" key="4">
    <source>
        <dbReference type="Google" id="ProtNLM"/>
    </source>
</evidence>
<dbReference type="PATRIC" id="fig|1158607.3.peg.1994"/>
<dbReference type="InterPro" id="IPR012507">
    <property type="entry name" value="YibE_F"/>
</dbReference>
<dbReference type="Proteomes" id="UP000013782">
    <property type="component" value="Unassembled WGS sequence"/>
</dbReference>
<accession>R2T1Z6</accession>
<feature type="transmembrane region" description="Helical" evidence="1">
    <location>
        <begin position="78"/>
        <end position="101"/>
    </location>
</feature>
<dbReference type="InterPro" id="IPR014564">
    <property type="entry name" value="UCP031503_TM"/>
</dbReference>
<reference evidence="2 3" key="1">
    <citation type="submission" date="2013-02" db="EMBL/GenBank/DDBJ databases">
        <title>The Genome Sequence of Enterococcus pallens BAA-351.</title>
        <authorList>
            <consortium name="The Broad Institute Genome Sequencing Platform"/>
            <consortium name="The Broad Institute Genome Sequencing Center for Infectious Disease"/>
            <person name="Earl A.M."/>
            <person name="Gilmore M.S."/>
            <person name="Lebreton F."/>
            <person name="Walker B."/>
            <person name="Young S.K."/>
            <person name="Zeng Q."/>
            <person name="Gargeya S."/>
            <person name="Fitzgerald M."/>
            <person name="Haas B."/>
            <person name="Abouelleil A."/>
            <person name="Alvarado L."/>
            <person name="Arachchi H.M."/>
            <person name="Berlin A.M."/>
            <person name="Chapman S.B."/>
            <person name="Dewar J."/>
            <person name="Goldberg J."/>
            <person name="Griggs A."/>
            <person name="Gujja S."/>
            <person name="Hansen M."/>
            <person name="Howarth C."/>
            <person name="Imamovic A."/>
            <person name="Larimer J."/>
            <person name="McCowan C."/>
            <person name="Murphy C."/>
            <person name="Neiman D."/>
            <person name="Pearson M."/>
            <person name="Priest M."/>
            <person name="Roberts A."/>
            <person name="Saif S."/>
            <person name="Shea T."/>
            <person name="Sisk P."/>
            <person name="Sykes S."/>
            <person name="Wortman J."/>
            <person name="Nusbaum C."/>
            <person name="Birren B."/>
        </authorList>
    </citation>
    <scope>NUCLEOTIDE SEQUENCE [LARGE SCALE GENOMIC DNA]</scope>
    <source>
        <strain evidence="2 3">ATCC BAA-351</strain>
    </source>
</reference>
<feature type="transmembrane region" description="Helical" evidence="1">
    <location>
        <begin position="221"/>
        <end position="247"/>
    </location>
</feature>
<evidence type="ECO:0000256" key="1">
    <source>
        <dbReference type="SAM" id="Phobius"/>
    </source>
</evidence>
<dbReference type="HOGENOM" id="CLU_071016_0_0_9"/>
<gene>
    <name evidence="2" type="ORF">UAU_02024</name>
</gene>
<name>R2T1Z6_9ENTE</name>
<feature type="transmembrane region" description="Helical" evidence="1">
    <location>
        <begin position="23"/>
        <end position="44"/>
    </location>
</feature>
<feature type="transmembrane region" description="Helical" evidence="1">
    <location>
        <begin position="178"/>
        <end position="201"/>
    </location>
</feature>
<comment type="caution">
    <text evidence="2">The sequence shown here is derived from an EMBL/GenBank/DDBJ whole genome shotgun (WGS) entry which is preliminary data.</text>
</comment>
<organism evidence="2 3">
    <name type="scientific">Enterococcus pallens ATCC BAA-351</name>
    <dbReference type="NCBI Taxonomy" id="1158607"/>
    <lineage>
        <taxon>Bacteria</taxon>
        <taxon>Bacillati</taxon>
        <taxon>Bacillota</taxon>
        <taxon>Bacilli</taxon>
        <taxon>Lactobacillales</taxon>
        <taxon>Enterococcaceae</taxon>
        <taxon>Enterococcus</taxon>
    </lineage>
</organism>
<feature type="transmembrane region" description="Helical" evidence="1">
    <location>
        <begin position="50"/>
        <end position="69"/>
    </location>
</feature>
<dbReference type="Pfam" id="PF07907">
    <property type="entry name" value="YibE_F"/>
    <property type="match status" value="1"/>
</dbReference>
<dbReference type="PANTHER" id="PTHR41771">
    <property type="entry name" value="MEMBRANE PROTEIN-RELATED"/>
    <property type="match status" value="1"/>
</dbReference>
<keyword evidence="1" id="KW-0812">Transmembrane</keyword>
<dbReference type="eggNOG" id="COG5438">
    <property type="taxonomic scope" value="Bacteria"/>
</dbReference>
<dbReference type="STRING" id="160454.RV10_GL001921"/>
<dbReference type="OrthoDB" id="2414035at2"/>
<feature type="transmembrane region" description="Helical" evidence="1">
    <location>
        <begin position="121"/>
        <end position="142"/>
    </location>
</feature>
<proteinExistence type="predicted"/>
<dbReference type="EMBL" id="AJAQ01000015">
    <property type="protein sequence ID" value="EOH94289.1"/>
    <property type="molecule type" value="Genomic_DNA"/>
</dbReference>
<protein>
    <recommendedName>
        <fullName evidence="4">YibE/F-like protein</fullName>
    </recommendedName>
</protein>